<feature type="signal peptide" evidence="11">
    <location>
        <begin position="1"/>
        <end position="19"/>
    </location>
</feature>
<keyword evidence="6" id="KW-1015">Disulfide bond</keyword>
<dbReference type="Gene3D" id="2.20.100.10">
    <property type="entry name" value="Thrombospondin type-1 (TSP1) repeat"/>
    <property type="match status" value="1"/>
</dbReference>
<dbReference type="GO" id="GO:0010556">
    <property type="term" value="P:regulation of macromolecule biosynthetic process"/>
    <property type="evidence" value="ECO:0007669"/>
    <property type="project" value="UniProtKB-ARBA"/>
</dbReference>
<evidence type="ECO:0000256" key="1">
    <source>
        <dbReference type="ARBA" id="ARBA00004613"/>
    </source>
</evidence>
<dbReference type="GO" id="GO:0019838">
    <property type="term" value="F:growth factor binding"/>
    <property type="evidence" value="ECO:0007669"/>
    <property type="project" value="UniProtKB-KW"/>
</dbReference>
<dbReference type="PROSITE" id="PS51323">
    <property type="entry name" value="IGFBP_N_2"/>
    <property type="match status" value="1"/>
</dbReference>
<dbReference type="Gene3D" id="2.10.70.10">
    <property type="entry name" value="Complement Module, domain 1"/>
    <property type="match status" value="1"/>
</dbReference>
<dbReference type="Ensembl" id="ENSORLT00020000888.1">
    <property type="protein sequence ID" value="ENSORLP00020008617.1"/>
    <property type="gene ID" value="ENSORLG00020009498.1"/>
</dbReference>
<dbReference type="SUPFAM" id="SSF57603">
    <property type="entry name" value="FnI-like domain"/>
    <property type="match status" value="1"/>
</dbReference>
<dbReference type="SUPFAM" id="SSF82895">
    <property type="entry name" value="TSP-1 type 1 repeat"/>
    <property type="match status" value="1"/>
</dbReference>
<comment type="subcellular location">
    <subcellularLocation>
        <location evidence="1">Secreted</location>
    </subcellularLocation>
</comment>
<evidence type="ECO:0000256" key="7">
    <source>
        <dbReference type="ARBA" id="ARBA00023183"/>
    </source>
</evidence>
<evidence type="ECO:0000256" key="8">
    <source>
        <dbReference type="ARBA" id="ARBA00039941"/>
    </source>
</evidence>
<dbReference type="InterPro" id="IPR050941">
    <property type="entry name" value="CCN"/>
</dbReference>
<evidence type="ECO:0000313" key="15">
    <source>
        <dbReference type="Proteomes" id="UP000265180"/>
    </source>
</evidence>
<dbReference type="InterPro" id="IPR000867">
    <property type="entry name" value="IGFBP-like"/>
</dbReference>
<dbReference type="GO" id="GO:0007165">
    <property type="term" value="P:signal transduction"/>
    <property type="evidence" value="ECO:0007669"/>
    <property type="project" value="InterPro"/>
</dbReference>
<evidence type="ECO:0000256" key="6">
    <source>
        <dbReference type="ARBA" id="ARBA00023157"/>
    </source>
</evidence>
<dbReference type="GO" id="GO:0005576">
    <property type="term" value="C:extracellular region"/>
    <property type="evidence" value="ECO:0007669"/>
    <property type="project" value="UniProtKB-SubCell"/>
</dbReference>
<keyword evidence="5 11" id="KW-0732">Signal</keyword>
<dbReference type="GO" id="GO:0051094">
    <property type="term" value="P:positive regulation of developmental process"/>
    <property type="evidence" value="ECO:0007669"/>
    <property type="project" value="UniProtKB-ARBA"/>
</dbReference>
<evidence type="ECO:0000256" key="5">
    <source>
        <dbReference type="ARBA" id="ARBA00022729"/>
    </source>
</evidence>
<dbReference type="Pfam" id="PF19035">
    <property type="entry name" value="TSP1_CCN"/>
    <property type="match status" value="1"/>
</dbReference>
<evidence type="ECO:0000259" key="12">
    <source>
        <dbReference type="PROSITE" id="PS50184"/>
    </source>
</evidence>
<keyword evidence="4" id="KW-0597">Phosphoprotein</keyword>
<dbReference type="PROSITE" id="PS50184">
    <property type="entry name" value="VWFC_2"/>
    <property type="match status" value="1"/>
</dbReference>
<name>A0A3P9KJL5_ORYLA</name>
<reference evidence="14 15" key="2">
    <citation type="submission" date="2017-04" db="EMBL/GenBank/DDBJ databases">
        <title>CpG methylation of centromeres and impact of large insertions on vertebrate speciation.</title>
        <authorList>
            <person name="Ichikawa K."/>
            <person name="Yoshimura J."/>
            <person name="Morishita S."/>
        </authorList>
    </citation>
    <scope>NUCLEOTIDE SEQUENCE</scope>
    <source>
        <strain evidence="14 15">HNI</strain>
    </source>
</reference>
<feature type="chain" id="PRO_5018278696" description="CCN family member 1" evidence="11">
    <location>
        <begin position="20"/>
        <end position="400"/>
    </location>
</feature>
<sequence>MLMLHSLVFFIGSLTLVLSYPPSSCPSVCECQVEMPKCAPGVSVVLDGCNCCRVCARQLNEDCSLTEPCDHTKGLECNFGASLAAATTRGICRAKSEGRPCEYNSRIYQNGESFQPNCKHQCTCIDGAVGCVPLCPQELSLPNLGCANPRLVKVAGQCCEEWVCEDGKETDILEKIFGKDKLTEELEKDLTNRNELIAIVKGGLKTLPAYRPQPEVYMFDSPKCIVQTTPWSQCSKSCGTGISTRVTNNNNECKLVRETRLCEVRPCTQSSYASLKVSYGPTSTESMKHMSVWSWCTANGLSTYSAAERKEVQQNQEVKPASQVHLRRLLQCEEVPAQILWILRGRPLLQPPRHQDHPGQVPLRGRRDFLQEDNDDRDLQVHSQLSPCQRSLLPLLPPFQ</sequence>
<reference evidence="14" key="3">
    <citation type="submission" date="2025-08" db="UniProtKB">
        <authorList>
            <consortium name="Ensembl"/>
        </authorList>
    </citation>
    <scope>IDENTIFICATION</scope>
    <source>
        <strain evidence="14">HNI</strain>
    </source>
</reference>
<dbReference type="Pfam" id="PF00093">
    <property type="entry name" value="VWC"/>
    <property type="match status" value="1"/>
</dbReference>
<dbReference type="GO" id="GO:0051240">
    <property type="term" value="P:positive regulation of multicellular organismal process"/>
    <property type="evidence" value="ECO:0007669"/>
    <property type="project" value="UniProtKB-ARBA"/>
</dbReference>
<dbReference type="PROSITE" id="PS01208">
    <property type="entry name" value="VWFC_1"/>
    <property type="match status" value="1"/>
</dbReference>
<dbReference type="Pfam" id="PF00219">
    <property type="entry name" value="IGFBP"/>
    <property type="match status" value="1"/>
</dbReference>
<evidence type="ECO:0000256" key="10">
    <source>
        <dbReference type="ARBA" id="ARBA00042351"/>
    </source>
</evidence>
<comment type="similarity">
    <text evidence="2">Belongs to the CCN family.</text>
</comment>
<evidence type="ECO:0000256" key="2">
    <source>
        <dbReference type="ARBA" id="ARBA00008125"/>
    </source>
</evidence>
<dbReference type="SUPFAM" id="SSF57184">
    <property type="entry name" value="Growth factor receptor domain"/>
    <property type="match status" value="1"/>
</dbReference>
<dbReference type="GO" id="GO:0009891">
    <property type="term" value="P:positive regulation of biosynthetic process"/>
    <property type="evidence" value="ECO:0007669"/>
    <property type="project" value="UniProtKB-ARBA"/>
</dbReference>
<organism evidence="14 15">
    <name type="scientific">Oryzias latipes</name>
    <name type="common">Japanese rice fish</name>
    <name type="synonym">Japanese killifish</name>
    <dbReference type="NCBI Taxonomy" id="8090"/>
    <lineage>
        <taxon>Eukaryota</taxon>
        <taxon>Metazoa</taxon>
        <taxon>Chordata</taxon>
        <taxon>Craniata</taxon>
        <taxon>Vertebrata</taxon>
        <taxon>Euteleostomi</taxon>
        <taxon>Actinopterygii</taxon>
        <taxon>Neopterygii</taxon>
        <taxon>Teleostei</taxon>
        <taxon>Neoteleostei</taxon>
        <taxon>Acanthomorphata</taxon>
        <taxon>Ovalentaria</taxon>
        <taxon>Atherinomorphae</taxon>
        <taxon>Beloniformes</taxon>
        <taxon>Adrianichthyidae</taxon>
        <taxon>Oryziinae</taxon>
        <taxon>Oryzias</taxon>
    </lineage>
</organism>
<dbReference type="PROSITE" id="PS50092">
    <property type="entry name" value="TSP1"/>
    <property type="match status" value="1"/>
</dbReference>
<accession>A0A3P9KJL5</accession>
<dbReference type="InterPro" id="IPR001007">
    <property type="entry name" value="VWF_dom"/>
</dbReference>
<reference evidence="14" key="4">
    <citation type="submission" date="2025-09" db="UniProtKB">
        <authorList>
            <consortium name="Ensembl"/>
        </authorList>
    </citation>
    <scope>IDENTIFICATION</scope>
    <source>
        <strain evidence="14">HNI</strain>
    </source>
</reference>
<dbReference type="InterPro" id="IPR043973">
    <property type="entry name" value="TSP1_CCN"/>
</dbReference>
<dbReference type="FunFam" id="2.20.100.10:FF:000038">
    <property type="entry name" value="CYR61 isoform 1"/>
    <property type="match status" value="1"/>
</dbReference>
<evidence type="ECO:0000256" key="11">
    <source>
        <dbReference type="SAM" id="SignalP"/>
    </source>
</evidence>
<feature type="domain" description="VWFC" evidence="12">
    <location>
        <begin position="99"/>
        <end position="165"/>
    </location>
</feature>
<dbReference type="SMART" id="SM00209">
    <property type="entry name" value="TSP1"/>
    <property type="match status" value="1"/>
</dbReference>
<dbReference type="AlphaFoldDB" id="A0A3P9KJL5"/>
<feature type="domain" description="IGFBP N-terminal" evidence="13">
    <location>
        <begin position="21"/>
        <end position="95"/>
    </location>
</feature>
<dbReference type="PANTHER" id="PTHR11348:SF18">
    <property type="entry name" value="CCN FAMILY MEMBER 1"/>
    <property type="match status" value="1"/>
</dbReference>
<evidence type="ECO:0000313" key="14">
    <source>
        <dbReference type="Ensembl" id="ENSORLP00020008617.1"/>
    </source>
</evidence>
<evidence type="ECO:0000256" key="4">
    <source>
        <dbReference type="ARBA" id="ARBA00022553"/>
    </source>
</evidence>
<protein>
    <recommendedName>
        <fullName evidence="8">CCN family member 1</fullName>
    </recommendedName>
    <alternativeName>
        <fullName evidence="10">Cellular communication network factor 1</fullName>
    </alternativeName>
    <alternativeName>
        <fullName evidence="9">Protein CYR61</fullName>
    </alternativeName>
</protein>
<dbReference type="InterPro" id="IPR009030">
    <property type="entry name" value="Growth_fac_rcpt_cys_sf"/>
</dbReference>
<dbReference type="SMART" id="SM00214">
    <property type="entry name" value="VWC"/>
    <property type="match status" value="1"/>
</dbReference>
<dbReference type="FunFam" id="2.10.70.10:FF:000015">
    <property type="entry name" value="CYR61 isoform 1"/>
    <property type="match status" value="1"/>
</dbReference>
<proteinExistence type="inferred from homology"/>
<keyword evidence="3" id="KW-0964">Secreted</keyword>
<dbReference type="InterPro" id="IPR036383">
    <property type="entry name" value="TSP1_rpt_sf"/>
</dbReference>
<dbReference type="GO" id="GO:2000026">
    <property type="term" value="P:regulation of multicellular organismal development"/>
    <property type="evidence" value="ECO:0007669"/>
    <property type="project" value="UniProtKB-ARBA"/>
</dbReference>
<dbReference type="Proteomes" id="UP000265180">
    <property type="component" value="Chromosome 4"/>
</dbReference>
<reference key="1">
    <citation type="journal article" date="2007" name="Nature">
        <title>The medaka draft genome and insights into vertebrate genome evolution.</title>
        <authorList>
            <person name="Kasahara M."/>
            <person name="Naruse K."/>
            <person name="Sasaki S."/>
            <person name="Nakatani Y."/>
            <person name="Qu W."/>
            <person name="Ahsan B."/>
            <person name="Yamada T."/>
            <person name="Nagayasu Y."/>
            <person name="Doi K."/>
            <person name="Kasai Y."/>
            <person name="Jindo T."/>
            <person name="Kobayashi D."/>
            <person name="Shimada A."/>
            <person name="Toyoda A."/>
            <person name="Kuroki Y."/>
            <person name="Fujiyama A."/>
            <person name="Sasaki T."/>
            <person name="Shimizu A."/>
            <person name="Asakawa S."/>
            <person name="Shimizu N."/>
            <person name="Hashimoto S."/>
            <person name="Yang J."/>
            <person name="Lee Y."/>
            <person name="Matsushima K."/>
            <person name="Sugano S."/>
            <person name="Sakaizumi M."/>
            <person name="Narita T."/>
            <person name="Ohishi K."/>
            <person name="Haga S."/>
            <person name="Ohta F."/>
            <person name="Nomoto H."/>
            <person name="Nogata K."/>
            <person name="Morishita T."/>
            <person name="Endo T."/>
            <person name="Shin-I T."/>
            <person name="Takeda H."/>
            <person name="Morishita S."/>
            <person name="Kohara Y."/>
        </authorList>
    </citation>
    <scope>NUCLEOTIDE SEQUENCE [LARGE SCALE GENOMIC DNA]</scope>
    <source>
        <strain>Hd-rR</strain>
    </source>
</reference>
<dbReference type="PANTHER" id="PTHR11348">
    <property type="entry name" value="CONNECTIVE TISSUE GROWTH FACTOR-RELATED"/>
    <property type="match status" value="1"/>
</dbReference>
<dbReference type="InterPro" id="IPR000884">
    <property type="entry name" value="TSP1_rpt"/>
</dbReference>
<evidence type="ECO:0000256" key="3">
    <source>
        <dbReference type="ARBA" id="ARBA00022525"/>
    </source>
</evidence>
<evidence type="ECO:0000259" key="13">
    <source>
        <dbReference type="PROSITE" id="PS51323"/>
    </source>
</evidence>
<dbReference type="SMART" id="SM00121">
    <property type="entry name" value="IB"/>
    <property type="match status" value="1"/>
</dbReference>
<keyword evidence="7" id="KW-0340">Growth factor binding</keyword>
<evidence type="ECO:0000256" key="9">
    <source>
        <dbReference type="ARBA" id="ARBA00042204"/>
    </source>
</evidence>